<accession>A0A5D6V9H2</accession>
<reference evidence="1 2" key="1">
    <citation type="submission" date="2019-08" db="EMBL/GenBank/DDBJ databases">
        <authorList>
            <person name="Seo M.-J."/>
        </authorList>
    </citation>
    <scope>NUCLEOTIDE SEQUENCE [LARGE SCALE GENOMIC DNA]</scope>
    <source>
        <strain evidence="1 2">KIGAM108</strain>
    </source>
</reference>
<organism evidence="1 2">
    <name type="scientific">Hymenobacter lutimineralis</name>
    <dbReference type="NCBI Taxonomy" id="2606448"/>
    <lineage>
        <taxon>Bacteria</taxon>
        <taxon>Pseudomonadati</taxon>
        <taxon>Bacteroidota</taxon>
        <taxon>Cytophagia</taxon>
        <taxon>Cytophagales</taxon>
        <taxon>Hymenobacteraceae</taxon>
        <taxon>Hymenobacter</taxon>
    </lineage>
</organism>
<dbReference type="Pfam" id="PF13599">
    <property type="entry name" value="Pentapeptide_4"/>
    <property type="match status" value="2"/>
</dbReference>
<evidence type="ECO:0000313" key="1">
    <source>
        <dbReference type="EMBL" id="TYZ11479.1"/>
    </source>
</evidence>
<gene>
    <name evidence="1" type="ORF">FY528_07240</name>
</gene>
<name>A0A5D6V9H2_9BACT</name>
<dbReference type="PANTHER" id="PTHR14136:SF17">
    <property type="entry name" value="BTB_POZ DOMAIN-CONTAINING PROTEIN KCTD9"/>
    <property type="match status" value="1"/>
</dbReference>
<comment type="caution">
    <text evidence="1">The sequence shown here is derived from an EMBL/GenBank/DDBJ whole genome shotgun (WGS) entry which is preliminary data.</text>
</comment>
<proteinExistence type="predicted"/>
<dbReference type="RefSeq" id="WP_149070324.1">
    <property type="nucleotide sequence ID" value="NZ_VTHL01000005.1"/>
</dbReference>
<dbReference type="EMBL" id="VTHL01000005">
    <property type="protein sequence ID" value="TYZ11479.1"/>
    <property type="molecule type" value="Genomic_DNA"/>
</dbReference>
<dbReference type="InterPro" id="IPR001646">
    <property type="entry name" value="5peptide_repeat"/>
</dbReference>
<dbReference type="InterPro" id="IPR051082">
    <property type="entry name" value="Pentapeptide-BTB/POZ_domain"/>
</dbReference>
<evidence type="ECO:0000313" key="2">
    <source>
        <dbReference type="Proteomes" id="UP000322791"/>
    </source>
</evidence>
<dbReference type="Gene3D" id="2.160.20.80">
    <property type="entry name" value="E3 ubiquitin-protein ligase SopA"/>
    <property type="match status" value="1"/>
</dbReference>
<dbReference type="AlphaFoldDB" id="A0A5D6V9H2"/>
<dbReference type="PANTHER" id="PTHR14136">
    <property type="entry name" value="BTB_POZ DOMAIN-CONTAINING PROTEIN KCTD9"/>
    <property type="match status" value="1"/>
</dbReference>
<sequence length="204" mass="22959">MRRPTPRKAVKALCKPDYFPPENVLTRVLPPEMVGQREFEQFHFIGFDLSQADLSGRRFSECRFENCNLAGASLSNTALQNVAFDGCKLLGLQFMACRDMLFDVHFDKCQLDYASFWGKVMPNTRFVGCSLQEADFTRTDLTNAVFQDCQLQRAVFSQTNLQGADFATAQGISLDPAQNQVKQARFALHSLPGLLAQYELVIAE</sequence>
<protein>
    <submittedName>
        <fullName evidence="1">Pentapeptide repeat-containing protein</fullName>
    </submittedName>
</protein>
<dbReference type="Proteomes" id="UP000322791">
    <property type="component" value="Unassembled WGS sequence"/>
</dbReference>
<keyword evidence="2" id="KW-1185">Reference proteome</keyword>
<dbReference type="SUPFAM" id="SSF141571">
    <property type="entry name" value="Pentapeptide repeat-like"/>
    <property type="match status" value="1"/>
</dbReference>